<proteinExistence type="predicted"/>
<evidence type="ECO:0000313" key="2">
    <source>
        <dbReference type="Proteomes" id="UP001221909"/>
    </source>
</evidence>
<dbReference type="Gene3D" id="1.10.10.60">
    <property type="entry name" value="Homeodomain-like"/>
    <property type="match status" value="1"/>
</dbReference>
<organism evidence="1 2">
    <name type="scientific">Mannheimia cairinae</name>
    <dbReference type="NCBI Taxonomy" id="3025936"/>
    <lineage>
        <taxon>Bacteria</taxon>
        <taxon>Pseudomonadati</taxon>
        <taxon>Pseudomonadota</taxon>
        <taxon>Gammaproteobacteria</taxon>
        <taxon>Pasteurellales</taxon>
        <taxon>Pasteurellaceae</taxon>
        <taxon>Mannheimia</taxon>
    </lineage>
</organism>
<dbReference type="Proteomes" id="UP001221909">
    <property type="component" value="Unassembled WGS sequence"/>
</dbReference>
<dbReference type="RefSeq" id="WP_273747735.1">
    <property type="nucleotide sequence ID" value="NZ_JAQSJE010000004.1"/>
</dbReference>
<dbReference type="Pfam" id="PF20901">
    <property type="entry name" value="Sf6_terminase"/>
    <property type="match status" value="1"/>
</dbReference>
<comment type="caution">
    <text evidence="1">The sequence shown here is derived from an EMBL/GenBank/DDBJ whole genome shotgun (WGS) entry which is preliminary data.</text>
</comment>
<dbReference type="EMBL" id="JAQSJE010000004">
    <property type="protein sequence ID" value="MDD0823876.1"/>
    <property type="molecule type" value="Genomic_DNA"/>
</dbReference>
<gene>
    <name evidence="1" type="ORF">PTQ27_05265</name>
</gene>
<sequence>MPRTTTYQPKIANSICEQIANGASLRSICDNPSMPNKSTIFRWLNKYPDFNAQYRQAMKWRLEYYLDRVLEIADSATEETLKASRLQIDSLKWYVGKLSARVHR</sequence>
<accession>A0ABT5MNW0</accession>
<evidence type="ECO:0000313" key="1">
    <source>
        <dbReference type="EMBL" id="MDD0823876.1"/>
    </source>
</evidence>
<dbReference type="InterPro" id="IPR048683">
    <property type="entry name" value="Sf6_terminase"/>
</dbReference>
<name>A0ABT5MNW0_9PAST</name>
<protein>
    <submittedName>
        <fullName evidence="1">Uncharacterized protein</fullName>
    </submittedName>
</protein>
<reference evidence="1 2" key="1">
    <citation type="submission" date="2023-02" db="EMBL/GenBank/DDBJ databases">
        <title>Mannheimia cairiniae sp. nov., a novel species of Mannheimia obtained from moscovy ducks (Cairina moschata) and reclassification of Mannheimia ovis as heterotypic synonym of Mannheimia pernigra.</title>
        <authorList>
            <person name="Christensen H."/>
        </authorList>
    </citation>
    <scope>NUCLEOTIDE SEQUENCE [LARGE SCALE GENOMIC DNA]</scope>
    <source>
        <strain evidence="1 2">AT1</strain>
    </source>
</reference>
<keyword evidence="2" id="KW-1185">Reference proteome</keyword>